<keyword evidence="1 6" id="KW-0436">Ligase</keyword>
<reference evidence="8 9" key="1">
    <citation type="submission" date="2010-10" db="EMBL/GenBank/DDBJ databases">
        <authorList>
            <consortium name="The Broad Institute Genome Sequencing Platform"/>
            <person name="Ward D."/>
            <person name="Earl A."/>
            <person name="Feldgarden M."/>
            <person name="Young S.K."/>
            <person name="Gargeya S."/>
            <person name="Zeng Q."/>
            <person name="Alvarado L."/>
            <person name="Berlin A."/>
            <person name="Bochicchio J."/>
            <person name="Chapman S.B."/>
            <person name="Chen Z."/>
            <person name="Freedman E."/>
            <person name="Gellesch M."/>
            <person name="Goldberg J."/>
            <person name="Griggs A."/>
            <person name="Gujja S."/>
            <person name="Heilman E."/>
            <person name="Heiman D."/>
            <person name="Howarth C."/>
            <person name="Mehta T."/>
            <person name="Neiman D."/>
            <person name="Pearson M."/>
            <person name="Roberts A."/>
            <person name="Saif S."/>
            <person name="Shea T."/>
            <person name="Shenoy N."/>
            <person name="Sisk P."/>
            <person name="Stolte C."/>
            <person name="Sykes S."/>
            <person name="White J."/>
            <person name="Yandava C."/>
            <person name="Allen-Vercoe E."/>
            <person name="Sibley C."/>
            <person name="Ambrose C.E."/>
            <person name="Strauss J."/>
            <person name="Daigneault M."/>
            <person name="Haas B."/>
            <person name="Nusbaum C."/>
            <person name="Birren B."/>
        </authorList>
    </citation>
    <scope>NUCLEOTIDE SEQUENCE [LARGE SCALE GENOMIC DNA]</scope>
    <source>
        <strain evidence="8 9">3_1_6</strain>
    </source>
</reference>
<comment type="subcellular location">
    <subcellularLocation>
        <location evidence="6">Cytoplasm</location>
    </subcellularLocation>
</comment>
<keyword evidence="9" id="KW-1185">Reference proteome</keyword>
<dbReference type="Pfam" id="PF01171">
    <property type="entry name" value="ATP_bind_3"/>
    <property type="match status" value="1"/>
</dbReference>
<dbReference type="AlphaFoldDB" id="E5Y3X0"/>
<dbReference type="EC" id="6.3.4.19" evidence="6"/>
<accession>E5Y3X0</accession>
<dbReference type="InterPro" id="IPR014729">
    <property type="entry name" value="Rossmann-like_a/b/a_fold"/>
</dbReference>
<comment type="function">
    <text evidence="6">Ligates lysine onto the cytidine present at position 34 of the AUA codon-specific tRNA(Ile) that contains the anticodon CAU, in an ATP-dependent manner. Cytidine is converted to lysidine, thus changing the amino acid specificity of the tRNA from methionine to isoleucine.</text>
</comment>
<dbReference type="PANTHER" id="PTHR43033">
    <property type="entry name" value="TRNA(ILE)-LYSIDINE SYNTHASE-RELATED"/>
    <property type="match status" value="1"/>
</dbReference>
<keyword evidence="4 6" id="KW-0067">ATP-binding</keyword>
<protein>
    <recommendedName>
        <fullName evidence="6">tRNA(Ile)-lysidine synthase</fullName>
        <ecNumber evidence="6">6.3.4.19</ecNumber>
    </recommendedName>
    <alternativeName>
        <fullName evidence="6">tRNA(Ile)-2-lysyl-cytidine synthase</fullName>
    </alternativeName>
    <alternativeName>
        <fullName evidence="6">tRNA(Ile)-lysidine synthetase</fullName>
    </alternativeName>
</protein>
<dbReference type="InterPro" id="IPR012094">
    <property type="entry name" value="tRNA_Ile_lys_synt"/>
</dbReference>
<dbReference type="RefSeq" id="WP_016360739.1">
    <property type="nucleotide sequence ID" value="NZ_KE150238.1"/>
</dbReference>
<dbReference type="InterPro" id="IPR011063">
    <property type="entry name" value="TilS/TtcA_N"/>
</dbReference>
<evidence type="ECO:0000313" key="8">
    <source>
        <dbReference type="EMBL" id="EFV45284.2"/>
    </source>
</evidence>
<dbReference type="HOGENOM" id="CLU_018869_0_0_7"/>
<evidence type="ECO:0000256" key="1">
    <source>
        <dbReference type="ARBA" id="ARBA00022598"/>
    </source>
</evidence>
<dbReference type="GeneID" id="78086016"/>
<evidence type="ECO:0000256" key="6">
    <source>
        <dbReference type="HAMAP-Rule" id="MF_01161"/>
    </source>
</evidence>
<dbReference type="GO" id="GO:0005524">
    <property type="term" value="F:ATP binding"/>
    <property type="evidence" value="ECO:0007669"/>
    <property type="project" value="UniProtKB-UniRule"/>
</dbReference>
<evidence type="ECO:0000313" key="9">
    <source>
        <dbReference type="Proteomes" id="UP000006034"/>
    </source>
</evidence>
<comment type="catalytic activity">
    <reaction evidence="5 6">
        <text>cytidine(34) in tRNA(Ile2) + L-lysine + ATP = lysidine(34) in tRNA(Ile2) + AMP + diphosphate + H(+)</text>
        <dbReference type="Rhea" id="RHEA:43744"/>
        <dbReference type="Rhea" id="RHEA-COMP:10625"/>
        <dbReference type="Rhea" id="RHEA-COMP:10670"/>
        <dbReference type="ChEBI" id="CHEBI:15378"/>
        <dbReference type="ChEBI" id="CHEBI:30616"/>
        <dbReference type="ChEBI" id="CHEBI:32551"/>
        <dbReference type="ChEBI" id="CHEBI:33019"/>
        <dbReference type="ChEBI" id="CHEBI:82748"/>
        <dbReference type="ChEBI" id="CHEBI:83665"/>
        <dbReference type="ChEBI" id="CHEBI:456215"/>
        <dbReference type="EC" id="6.3.4.19"/>
    </reaction>
</comment>
<dbReference type="SUPFAM" id="SSF52402">
    <property type="entry name" value="Adenine nucleotide alpha hydrolases-like"/>
    <property type="match status" value="1"/>
</dbReference>
<evidence type="ECO:0000256" key="5">
    <source>
        <dbReference type="ARBA" id="ARBA00048539"/>
    </source>
</evidence>
<evidence type="ECO:0000256" key="3">
    <source>
        <dbReference type="ARBA" id="ARBA00022741"/>
    </source>
</evidence>
<comment type="similarity">
    <text evidence="6">Belongs to the tRNA(Ile)-lysidine synthase family.</text>
</comment>
<dbReference type="NCBIfam" id="TIGR02432">
    <property type="entry name" value="lysidine_TilS_N"/>
    <property type="match status" value="1"/>
</dbReference>
<name>E5Y3X0_BILW3</name>
<proteinExistence type="inferred from homology"/>
<dbReference type="GO" id="GO:0005737">
    <property type="term" value="C:cytoplasm"/>
    <property type="evidence" value="ECO:0007669"/>
    <property type="project" value="UniProtKB-SubCell"/>
</dbReference>
<evidence type="ECO:0000256" key="2">
    <source>
        <dbReference type="ARBA" id="ARBA00022694"/>
    </source>
</evidence>
<evidence type="ECO:0000259" key="7">
    <source>
        <dbReference type="Pfam" id="PF01171"/>
    </source>
</evidence>
<keyword evidence="3 6" id="KW-0547">Nucleotide-binding</keyword>
<dbReference type="GO" id="GO:0032267">
    <property type="term" value="F:tRNA(Ile)-lysidine synthase activity"/>
    <property type="evidence" value="ECO:0007669"/>
    <property type="project" value="UniProtKB-EC"/>
</dbReference>
<feature type="binding site" evidence="6">
    <location>
        <begin position="46"/>
        <end position="51"/>
    </location>
    <ligand>
        <name>ATP</name>
        <dbReference type="ChEBI" id="CHEBI:30616"/>
    </ligand>
</feature>
<organism evidence="8 9">
    <name type="scientific">Bilophila wadsworthia (strain 3_1_6)</name>
    <dbReference type="NCBI Taxonomy" id="563192"/>
    <lineage>
        <taxon>Bacteria</taxon>
        <taxon>Pseudomonadati</taxon>
        <taxon>Thermodesulfobacteriota</taxon>
        <taxon>Desulfovibrionia</taxon>
        <taxon>Desulfovibrionales</taxon>
        <taxon>Desulfovibrionaceae</taxon>
        <taxon>Bilophila</taxon>
    </lineage>
</organism>
<dbReference type="GO" id="GO:0006400">
    <property type="term" value="P:tRNA modification"/>
    <property type="evidence" value="ECO:0007669"/>
    <property type="project" value="UniProtKB-UniRule"/>
</dbReference>
<evidence type="ECO:0000256" key="4">
    <source>
        <dbReference type="ARBA" id="ARBA00022840"/>
    </source>
</evidence>
<dbReference type="eggNOG" id="COG0037">
    <property type="taxonomic scope" value="Bacteria"/>
</dbReference>
<sequence length="345" mass="38168">MTERKDAFPCRMQDLPPAGARLCMAVGRFLKEKCGVSPHHVIVAFSGGADSTALAVILRCLGVSLVLAHLDHRLRPESGEEAESARRFAERLGVPCMVRRVDVEALARSEGIGLEDAGRRARYAFFDSALLSERAEWVVTGHHLDDLSEDVLMRLVRGSGWPGLGGMKAVDPARRLLRPLLGTPRAELEAFLRSLGVDWIEDASNRSDAFRRNRMRNHVIPLLKAENPSFSRSTRTLWELAREDEHYWNEVLAPVFAQLREENGSLLLPRAAFVSLPRAARLRVYAGLFHRFGRGQAQSETLFRLDGAAVSSRSRKVFQFPGGVCITTDGDGVLMKTGGGGKNPF</sequence>
<dbReference type="Proteomes" id="UP000006034">
    <property type="component" value="Unassembled WGS sequence"/>
</dbReference>
<comment type="domain">
    <text evidence="6">The N-terminal region contains the highly conserved SGGXDS motif, predicted to be a P-loop motif involved in ATP binding.</text>
</comment>
<keyword evidence="6" id="KW-0963">Cytoplasm</keyword>
<keyword evidence="2 6" id="KW-0819">tRNA processing</keyword>
<gene>
    <name evidence="6" type="primary">tilS</name>
    <name evidence="8" type="ORF">HMPREF0179_00881</name>
</gene>
<feature type="domain" description="tRNA(Ile)-lysidine/2-thiocytidine synthase N-terminal" evidence="7">
    <location>
        <begin position="40"/>
        <end position="217"/>
    </location>
</feature>
<dbReference type="EMBL" id="ADCP02000001">
    <property type="protein sequence ID" value="EFV45284.2"/>
    <property type="molecule type" value="Genomic_DNA"/>
</dbReference>
<dbReference type="HAMAP" id="MF_01161">
    <property type="entry name" value="tRNA_Ile_lys_synt"/>
    <property type="match status" value="1"/>
</dbReference>
<dbReference type="STRING" id="563192.HMPREF0179_00881"/>
<dbReference type="Gene3D" id="3.40.50.620">
    <property type="entry name" value="HUPs"/>
    <property type="match status" value="1"/>
</dbReference>
<dbReference type="InterPro" id="IPR012795">
    <property type="entry name" value="tRNA_Ile_lys_synt_N"/>
</dbReference>
<dbReference type="CDD" id="cd01992">
    <property type="entry name" value="TilS_N"/>
    <property type="match status" value="1"/>
</dbReference>
<comment type="caution">
    <text evidence="8">The sequence shown here is derived from an EMBL/GenBank/DDBJ whole genome shotgun (WGS) entry which is preliminary data.</text>
</comment>
<reference evidence="8 9" key="2">
    <citation type="submission" date="2013-04" db="EMBL/GenBank/DDBJ databases">
        <title>The Genome Sequence of Bilophila wadsworthia 3_1_6.</title>
        <authorList>
            <consortium name="The Broad Institute Genomics Platform"/>
            <person name="Earl A."/>
            <person name="Ward D."/>
            <person name="Feldgarden M."/>
            <person name="Gevers D."/>
            <person name="Sibley C."/>
            <person name="Strauss J."/>
            <person name="Allen-Vercoe E."/>
            <person name="Walker B."/>
            <person name="Young S."/>
            <person name="Zeng Q."/>
            <person name="Gargeya S."/>
            <person name="Fitzgerald M."/>
            <person name="Haas B."/>
            <person name="Abouelleil A."/>
            <person name="Allen A.W."/>
            <person name="Alvarado L."/>
            <person name="Arachchi H.M."/>
            <person name="Berlin A.M."/>
            <person name="Chapman S.B."/>
            <person name="Gainer-Dewar J."/>
            <person name="Goldberg J."/>
            <person name="Griggs A."/>
            <person name="Gujja S."/>
            <person name="Hansen M."/>
            <person name="Howarth C."/>
            <person name="Imamovic A."/>
            <person name="Ireland A."/>
            <person name="Larimer J."/>
            <person name="McCowan C."/>
            <person name="Murphy C."/>
            <person name="Pearson M."/>
            <person name="Poon T.W."/>
            <person name="Priest M."/>
            <person name="Roberts A."/>
            <person name="Saif S."/>
            <person name="Shea T."/>
            <person name="Sisk P."/>
            <person name="Sykes S."/>
            <person name="Wortman J."/>
            <person name="Nusbaum C."/>
            <person name="Birren B."/>
        </authorList>
    </citation>
    <scope>NUCLEOTIDE SEQUENCE [LARGE SCALE GENOMIC DNA]</scope>
    <source>
        <strain evidence="8 9">3_1_6</strain>
    </source>
</reference>
<dbReference type="PANTHER" id="PTHR43033:SF1">
    <property type="entry name" value="TRNA(ILE)-LYSIDINE SYNTHASE-RELATED"/>
    <property type="match status" value="1"/>
</dbReference>